<reference evidence="3" key="1">
    <citation type="journal article" date="2019" name="Int. J. Syst. Evol. Microbiol.">
        <title>The Global Catalogue of Microorganisms (GCM) 10K type strain sequencing project: providing services to taxonomists for standard genome sequencing and annotation.</title>
        <authorList>
            <consortium name="The Broad Institute Genomics Platform"/>
            <consortium name="The Broad Institute Genome Sequencing Center for Infectious Disease"/>
            <person name="Wu L."/>
            <person name="Ma J."/>
        </authorList>
    </citation>
    <scope>NUCLEOTIDE SEQUENCE [LARGE SCALE GENOMIC DNA]</scope>
    <source>
        <strain evidence="3">CCM 8908</strain>
    </source>
</reference>
<protein>
    <submittedName>
        <fullName evidence="2">Baseplate J/gp47 family protein</fullName>
    </submittedName>
</protein>
<feature type="non-terminal residue" evidence="2">
    <location>
        <position position="357"/>
    </location>
</feature>
<comment type="caution">
    <text evidence="2">The sequence shown here is derived from an EMBL/GenBank/DDBJ whole genome shotgun (WGS) entry which is preliminary data.</text>
</comment>
<name>A0ABW1TKQ4_9LACO</name>
<dbReference type="RefSeq" id="WP_382333768.1">
    <property type="nucleotide sequence ID" value="NZ_JBHSSI010000113.1"/>
</dbReference>
<dbReference type="EMBL" id="JBHSSI010000113">
    <property type="protein sequence ID" value="MFC6262014.1"/>
    <property type="molecule type" value="Genomic_DNA"/>
</dbReference>
<dbReference type="PANTHER" id="PTHR37829">
    <property type="entry name" value="PHAGE-LIKE ELEMENT PBSX PROTEIN XKDT"/>
    <property type="match status" value="1"/>
</dbReference>
<proteinExistence type="predicted"/>
<evidence type="ECO:0000259" key="1">
    <source>
        <dbReference type="Pfam" id="PF26078"/>
    </source>
</evidence>
<dbReference type="Pfam" id="PF26078">
    <property type="entry name" value="Baseplate_J_M"/>
    <property type="match status" value="1"/>
</dbReference>
<accession>A0ABW1TKQ4</accession>
<dbReference type="InterPro" id="IPR058531">
    <property type="entry name" value="Baseplate_J_M"/>
</dbReference>
<keyword evidence="3" id="KW-1185">Reference proteome</keyword>
<dbReference type="Proteomes" id="UP001596283">
    <property type="component" value="Unassembled WGS sequence"/>
</dbReference>
<sequence length="357" mass="38780">MNPEALATELEAHDFDYFMNDMLDEIDDDKDKRQGSIIYDAMAPAATKLAEESLSLANIVRLTWTQTTNSEFLDWRAAERGASRQLATAAEVIAKFLDADGNPISNVAVSDQFASVGEEPIFYHVKEVNTDLTALLVADEIGTRPNGYQGQILPVTPNDALSWAEITSVAVPAKDDETDDHLRDRILSPDAYNAYGGNIADYLDMLSKIESVGAGQVYPTWRGGSTVKLVIVNNDLRAASPELLSQVKETIDPADAEGQGYGLAPIGHAVTIVAPTEVRVNIETTVSTATNTTLEAVKPQILAGIESYFDLRRKAWDDVNQKTGRGYSLTVYRSQILAEVMRVDGVINATLPVLSGT</sequence>
<feature type="domain" description="Baseplate J-like central" evidence="1">
    <location>
        <begin position="194"/>
        <end position="274"/>
    </location>
</feature>
<gene>
    <name evidence="2" type="ORF">ACFP1C_13900</name>
</gene>
<organism evidence="2 3">
    <name type="scientific">Levilactobacillus fujinensis</name>
    <dbReference type="NCBI Taxonomy" id="2486024"/>
    <lineage>
        <taxon>Bacteria</taxon>
        <taxon>Bacillati</taxon>
        <taxon>Bacillota</taxon>
        <taxon>Bacilli</taxon>
        <taxon>Lactobacillales</taxon>
        <taxon>Lactobacillaceae</taxon>
        <taxon>Levilactobacillus</taxon>
    </lineage>
</organism>
<dbReference type="InterPro" id="IPR052399">
    <property type="entry name" value="Phage_Baseplate_Assmbl_Protein"/>
</dbReference>
<evidence type="ECO:0000313" key="2">
    <source>
        <dbReference type="EMBL" id="MFC6262014.1"/>
    </source>
</evidence>
<dbReference type="PANTHER" id="PTHR37829:SF3">
    <property type="entry name" value="PROTEIN JAYE-RELATED"/>
    <property type="match status" value="1"/>
</dbReference>
<evidence type="ECO:0000313" key="3">
    <source>
        <dbReference type="Proteomes" id="UP001596283"/>
    </source>
</evidence>